<comment type="similarity">
    <text evidence="9">Belongs to the glycosyltransferase 2 family. Plant cellulose synthase-like C subfamily.</text>
</comment>
<dbReference type="GO" id="GO:0099402">
    <property type="term" value="P:plant organ development"/>
    <property type="evidence" value="ECO:0007669"/>
    <property type="project" value="UniProtKB-ARBA"/>
</dbReference>
<sequence length="914" mass="105091">MARLFSWWGGKEIQRGTPVVVKMENPNNWSMVELESPSQDEFLLTKNNDSLPHYKGEKMKNKNAKQLTWVLLLKAHKAAGCLTSIASALFSFGSVIRHRIATGKRDSSMANSRFYTCIKVIVWLSLILLGFEIAAYYKGWHFSTTDLHIQRLYTLANPLAVKGVFDLVYSIWVLIRVEYLAPVLQLLANVCIVLFFIQSLDRLILCLGCFWIRIRKIKPILKEGPEDLEAGDGGYYPMVLVQIPMCNEKEVYQQAIASMCSLEWPKSKLLIQILDDSDDSTTQMLIKEEVQKWQRDGVNIIYRHRVIREGYKAGNLKSAMNCSYVKDYEFVAIFDADFQPSPEFLKRTVPYFKDNEDVGLVQARWSFVNKEENLLTRLQHINLAFHFEVEQQVNGIFLNFFGFNGTAGVWRIKALEGSGGWLERTTVEDMDIAVRAHLHGWKFIFLNDVKCQCEVPESYEAYRKQQHRWHSGPMQLFRLCFPAIIESNISIWKKGNLIFLFFLLRKLILPFYSFTLFCIILPMTMFIPEATFPTWVVCYIPAAMSFLNILPSPRSFPFIVPYLLFENTMSVTKFNAMISGLFQLGSSYEWIVTKKSGRSSEGDLSLLIDEKPKHQRGTSEPNLGDLKEEIKQKARKSSWKKKHNRIYTKELALAFLLLTASVRTLLSAQGIHFYFLLFQGISFLLVGLDLIGEQVRQELNAIRNLVSTKCDLIMNATNVNKKQARDKESDKPQMDRADKNTSPHQSTPTLVHDFNKNTEGALNTKGVAEVSANTSVDDVEKPFLDEQISQGYTFMSRGMYFYEKNGIDINNYPNYKYNDKLDLFDISFVDDFPQQLSGSLDCGLYMVTYDECLTYGEGVPYVDFDPNLLSTRYASLLWNYGLRKEEEKAQSDDEPSMRPPRKIGLTKDTEMLKI</sequence>
<dbReference type="Gramene" id="PHT66388">
    <property type="protein sequence ID" value="PHT66388"/>
    <property type="gene ID" value="T459_30813"/>
</dbReference>
<dbReference type="PANTHER" id="PTHR32044">
    <property type="entry name" value="GLUCOMANNAN 4-BETA-MANNOSYLTRANSFERASE 9"/>
    <property type="match status" value="1"/>
</dbReference>
<keyword evidence="5 11" id="KW-1133">Transmembrane helix</keyword>
<dbReference type="GO" id="GO:0048868">
    <property type="term" value="P:pollen tube development"/>
    <property type="evidence" value="ECO:0007669"/>
    <property type="project" value="UniProtKB-ARBA"/>
</dbReference>
<dbReference type="EMBL" id="AYRZ02000012">
    <property type="protein sequence ID" value="PHT66388.1"/>
    <property type="molecule type" value="Genomic_DNA"/>
</dbReference>
<evidence type="ECO:0000256" key="2">
    <source>
        <dbReference type="ARBA" id="ARBA00022676"/>
    </source>
</evidence>
<feature type="transmembrane region" description="Helical" evidence="11">
    <location>
        <begin position="507"/>
        <end position="526"/>
    </location>
</feature>
<protein>
    <submittedName>
        <fullName evidence="13">Xyloglucan glycosyltransferase 12</fullName>
    </submittedName>
</protein>
<feature type="compositionally biased region" description="Basic and acidic residues" evidence="10">
    <location>
        <begin position="723"/>
        <end position="741"/>
    </location>
</feature>
<evidence type="ECO:0000256" key="5">
    <source>
        <dbReference type="ARBA" id="ARBA00022989"/>
    </source>
</evidence>
<dbReference type="GO" id="GO:0016757">
    <property type="term" value="F:glycosyltransferase activity"/>
    <property type="evidence" value="ECO:0000318"/>
    <property type="project" value="GO_Central"/>
</dbReference>
<dbReference type="Proteomes" id="UP000222542">
    <property type="component" value="Unassembled WGS sequence"/>
</dbReference>
<gene>
    <name evidence="13" type="ORF">T459_30813</name>
</gene>
<keyword evidence="3" id="KW-0808">Transferase</keyword>
<reference evidence="13 14" key="1">
    <citation type="journal article" date="2014" name="Nat. Genet.">
        <title>Genome sequence of the hot pepper provides insights into the evolution of pungency in Capsicum species.</title>
        <authorList>
            <person name="Kim S."/>
            <person name="Park M."/>
            <person name="Yeom S.I."/>
            <person name="Kim Y.M."/>
            <person name="Lee J.M."/>
            <person name="Lee H.A."/>
            <person name="Seo E."/>
            <person name="Choi J."/>
            <person name="Cheong K."/>
            <person name="Kim K.T."/>
            <person name="Jung K."/>
            <person name="Lee G.W."/>
            <person name="Oh S.K."/>
            <person name="Bae C."/>
            <person name="Kim S.B."/>
            <person name="Lee H.Y."/>
            <person name="Kim S.Y."/>
            <person name="Kim M.S."/>
            <person name="Kang B.C."/>
            <person name="Jo Y.D."/>
            <person name="Yang H.B."/>
            <person name="Jeong H.J."/>
            <person name="Kang W.H."/>
            <person name="Kwon J.K."/>
            <person name="Shin C."/>
            <person name="Lim J.Y."/>
            <person name="Park J.H."/>
            <person name="Huh J.H."/>
            <person name="Kim J.S."/>
            <person name="Kim B.D."/>
            <person name="Cohen O."/>
            <person name="Paran I."/>
            <person name="Suh M.C."/>
            <person name="Lee S.B."/>
            <person name="Kim Y.K."/>
            <person name="Shin Y."/>
            <person name="Noh S.J."/>
            <person name="Park J."/>
            <person name="Seo Y.S."/>
            <person name="Kwon S.Y."/>
            <person name="Kim H.A."/>
            <person name="Park J.M."/>
            <person name="Kim H.J."/>
            <person name="Choi S.B."/>
            <person name="Bosland P.W."/>
            <person name="Reeves G."/>
            <person name="Jo S.H."/>
            <person name="Lee B.W."/>
            <person name="Cho H.T."/>
            <person name="Choi H.S."/>
            <person name="Lee M.S."/>
            <person name="Yu Y."/>
            <person name="Do Choi Y."/>
            <person name="Park B.S."/>
            <person name="van Deynze A."/>
            <person name="Ashrafi H."/>
            <person name="Hill T."/>
            <person name="Kim W.T."/>
            <person name="Pai H.S."/>
            <person name="Ahn H.K."/>
            <person name="Yeam I."/>
            <person name="Giovannoni J.J."/>
            <person name="Rose J.K."/>
            <person name="Sorensen I."/>
            <person name="Lee S.J."/>
            <person name="Kim R.W."/>
            <person name="Choi I.Y."/>
            <person name="Choi B.S."/>
            <person name="Lim J.S."/>
            <person name="Lee Y.H."/>
            <person name="Choi D."/>
        </authorList>
    </citation>
    <scope>NUCLEOTIDE SEQUENCE [LARGE SCALE GENOMIC DNA]</scope>
    <source>
        <strain evidence="14">cv. CM334</strain>
    </source>
</reference>
<keyword evidence="4 11" id="KW-0812">Transmembrane</keyword>
<keyword evidence="6" id="KW-0333">Golgi apparatus</keyword>
<dbReference type="SUPFAM" id="SSF53448">
    <property type="entry name" value="Nucleotide-diphospho-sugar transferases"/>
    <property type="match status" value="1"/>
</dbReference>
<dbReference type="GO" id="GO:0071555">
    <property type="term" value="P:cell wall organization"/>
    <property type="evidence" value="ECO:0007669"/>
    <property type="project" value="UniProtKB-KW"/>
</dbReference>
<evidence type="ECO:0000256" key="7">
    <source>
        <dbReference type="ARBA" id="ARBA00023136"/>
    </source>
</evidence>
<evidence type="ECO:0000256" key="11">
    <source>
        <dbReference type="SAM" id="Phobius"/>
    </source>
</evidence>
<dbReference type="GO" id="GO:0005794">
    <property type="term" value="C:Golgi apparatus"/>
    <property type="evidence" value="ECO:0000318"/>
    <property type="project" value="GO_Central"/>
</dbReference>
<evidence type="ECO:0000256" key="8">
    <source>
        <dbReference type="ARBA" id="ARBA00023316"/>
    </source>
</evidence>
<organism evidence="13 14">
    <name type="scientific">Capsicum annuum</name>
    <name type="common">Capsicum pepper</name>
    <dbReference type="NCBI Taxonomy" id="4072"/>
    <lineage>
        <taxon>Eukaryota</taxon>
        <taxon>Viridiplantae</taxon>
        <taxon>Streptophyta</taxon>
        <taxon>Embryophyta</taxon>
        <taxon>Tracheophyta</taxon>
        <taxon>Spermatophyta</taxon>
        <taxon>Magnoliopsida</taxon>
        <taxon>eudicotyledons</taxon>
        <taxon>Gunneridae</taxon>
        <taxon>Pentapetalae</taxon>
        <taxon>asterids</taxon>
        <taxon>lamiids</taxon>
        <taxon>Solanales</taxon>
        <taxon>Solanaceae</taxon>
        <taxon>Solanoideae</taxon>
        <taxon>Capsiceae</taxon>
        <taxon>Capsicum</taxon>
    </lineage>
</organism>
<accession>A0A2G2Y9G8</accession>
<evidence type="ECO:0000256" key="9">
    <source>
        <dbReference type="ARBA" id="ARBA00061151"/>
    </source>
</evidence>
<proteinExistence type="inferred from homology"/>
<comment type="subcellular location">
    <subcellularLocation>
        <location evidence="1">Golgi apparatus membrane</location>
        <topology evidence="1">Multi-pass membrane protein</topology>
    </subcellularLocation>
</comment>
<keyword evidence="8" id="KW-0961">Cell wall biogenesis/degradation</keyword>
<dbReference type="PANTHER" id="PTHR32044:SF53">
    <property type="entry name" value="XYLOGLUCAN GLYCOSYLTRANSFERASE 12-RELATED"/>
    <property type="match status" value="1"/>
</dbReference>
<evidence type="ECO:0000256" key="6">
    <source>
        <dbReference type="ARBA" id="ARBA00023034"/>
    </source>
</evidence>
<evidence type="ECO:0000256" key="3">
    <source>
        <dbReference type="ARBA" id="ARBA00022679"/>
    </source>
</evidence>
<keyword evidence="7 11" id="KW-0472">Membrane</keyword>
<dbReference type="InterPro" id="IPR029044">
    <property type="entry name" value="Nucleotide-diphossugar_trans"/>
</dbReference>
<feature type="region of interest" description="Disordered" evidence="10">
    <location>
        <begin position="721"/>
        <end position="753"/>
    </location>
</feature>
<evidence type="ECO:0000259" key="12">
    <source>
        <dbReference type="Pfam" id="PF13632"/>
    </source>
</evidence>
<dbReference type="STRING" id="4072.A0A2G2Y9G8"/>
<feature type="transmembrane region" description="Helical" evidence="11">
    <location>
        <begin position="117"/>
        <end position="137"/>
    </location>
</feature>
<feature type="transmembrane region" description="Helical" evidence="11">
    <location>
        <begin position="186"/>
        <end position="212"/>
    </location>
</feature>
<evidence type="ECO:0000313" key="13">
    <source>
        <dbReference type="EMBL" id="PHT66388.1"/>
    </source>
</evidence>
<dbReference type="Pfam" id="PF13632">
    <property type="entry name" value="Glyco_trans_2_3"/>
    <property type="match status" value="1"/>
</dbReference>
<keyword evidence="2" id="KW-0328">Glycosyltransferase</keyword>
<name>A0A2G2Y9G8_CAPAN</name>
<evidence type="ECO:0000256" key="1">
    <source>
        <dbReference type="ARBA" id="ARBA00004653"/>
    </source>
</evidence>
<dbReference type="OMA" id="APSFGWW"/>
<evidence type="ECO:0000256" key="4">
    <source>
        <dbReference type="ARBA" id="ARBA00022692"/>
    </source>
</evidence>
<dbReference type="AlphaFoldDB" id="A0A2G2Y9G8"/>
<keyword evidence="14" id="KW-1185">Reference proteome</keyword>
<feature type="domain" description="Glycosyltransferase 2-like" evidence="12">
    <location>
        <begin position="331"/>
        <end position="525"/>
    </location>
</feature>
<dbReference type="InterPro" id="IPR001173">
    <property type="entry name" value="Glyco_trans_2-like"/>
</dbReference>
<dbReference type="FunFam" id="3.90.550.10:FF:000007">
    <property type="entry name" value="probable xyloglucan glycosyltransferase 5"/>
    <property type="match status" value="1"/>
</dbReference>
<feature type="transmembrane region" description="Helical" evidence="11">
    <location>
        <begin position="646"/>
        <end position="665"/>
    </location>
</feature>
<comment type="caution">
    <text evidence="13">The sequence shown here is derived from an EMBL/GenBank/DDBJ whole genome shotgun (WGS) entry which is preliminary data.</text>
</comment>
<dbReference type="Gene3D" id="3.90.550.10">
    <property type="entry name" value="Spore Coat Polysaccharide Biosynthesis Protein SpsA, Chain A"/>
    <property type="match status" value="1"/>
</dbReference>
<dbReference type="GO" id="GO:0000139">
    <property type="term" value="C:Golgi membrane"/>
    <property type="evidence" value="ECO:0007669"/>
    <property type="project" value="UniProtKB-SubCell"/>
</dbReference>
<reference evidence="13 14" key="2">
    <citation type="journal article" date="2017" name="Genome Biol.">
        <title>New reference genome sequences of hot pepper reveal the massive evolution of plant disease-resistance genes by retroduplication.</title>
        <authorList>
            <person name="Kim S."/>
            <person name="Park J."/>
            <person name="Yeom S.I."/>
            <person name="Kim Y.M."/>
            <person name="Seo E."/>
            <person name="Kim K.T."/>
            <person name="Kim M.S."/>
            <person name="Lee J.M."/>
            <person name="Cheong K."/>
            <person name="Shin H.S."/>
            <person name="Kim S.B."/>
            <person name="Han K."/>
            <person name="Lee J."/>
            <person name="Park M."/>
            <person name="Lee H.A."/>
            <person name="Lee H.Y."/>
            <person name="Lee Y."/>
            <person name="Oh S."/>
            <person name="Lee J.H."/>
            <person name="Choi E."/>
            <person name="Choi E."/>
            <person name="Lee S.E."/>
            <person name="Jeon J."/>
            <person name="Kim H."/>
            <person name="Choi G."/>
            <person name="Song H."/>
            <person name="Lee J."/>
            <person name="Lee S.C."/>
            <person name="Kwon J.K."/>
            <person name="Lee H.Y."/>
            <person name="Koo N."/>
            <person name="Hong Y."/>
            <person name="Kim R.W."/>
            <person name="Kang W.H."/>
            <person name="Huh J.H."/>
            <person name="Kang B.C."/>
            <person name="Yang T.J."/>
            <person name="Lee Y.H."/>
            <person name="Bennetzen J.L."/>
            <person name="Choi D."/>
        </authorList>
    </citation>
    <scope>NUCLEOTIDE SEQUENCE [LARGE SCALE GENOMIC DNA]</scope>
    <source>
        <strain evidence="14">cv. CM334</strain>
    </source>
</reference>
<evidence type="ECO:0000256" key="10">
    <source>
        <dbReference type="SAM" id="MobiDB-lite"/>
    </source>
</evidence>
<feature type="compositionally biased region" description="Basic and acidic residues" evidence="10">
    <location>
        <begin position="905"/>
        <end position="914"/>
    </location>
</feature>
<evidence type="ECO:0000313" key="14">
    <source>
        <dbReference type="Proteomes" id="UP000222542"/>
    </source>
</evidence>
<feature type="transmembrane region" description="Helical" evidence="11">
    <location>
        <begin position="532"/>
        <end position="550"/>
    </location>
</feature>
<feature type="region of interest" description="Disordered" evidence="10">
    <location>
        <begin position="888"/>
        <end position="914"/>
    </location>
</feature>